<evidence type="ECO:0000313" key="5">
    <source>
        <dbReference type="Proteomes" id="UP000077881"/>
    </source>
</evidence>
<keyword evidence="3" id="KW-0680">Restriction system</keyword>
<keyword evidence="1" id="KW-0489">Methyltransferase</keyword>
<dbReference type="InterPro" id="IPR001525">
    <property type="entry name" value="C5_MeTfrase"/>
</dbReference>
<dbReference type="OrthoDB" id="9813719at2"/>
<evidence type="ECO:0000256" key="1">
    <source>
        <dbReference type="ARBA" id="ARBA00022603"/>
    </source>
</evidence>
<dbReference type="EMBL" id="LDJR01000052">
    <property type="protein sequence ID" value="OAK70072.1"/>
    <property type="molecule type" value="Genomic_DNA"/>
</dbReference>
<evidence type="ECO:0000256" key="3">
    <source>
        <dbReference type="ARBA" id="ARBA00022747"/>
    </source>
</evidence>
<dbReference type="GO" id="GO:0009307">
    <property type="term" value="P:DNA restriction-modification system"/>
    <property type="evidence" value="ECO:0007669"/>
    <property type="project" value="UniProtKB-KW"/>
</dbReference>
<evidence type="ECO:0000256" key="2">
    <source>
        <dbReference type="ARBA" id="ARBA00022679"/>
    </source>
</evidence>
<keyword evidence="5" id="KW-1185">Reference proteome</keyword>
<dbReference type="Proteomes" id="UP000077881">
    <property type="component" value="Unassembled WGS sequence"/>
</dbReference>
<reference evidence="4 5" key="1">
    <citation type="submission" date="2015-05" db="EMBL/GenBank/DDBJ databases">
        <title>Comparison of genome.</title>
        <authorList>
            <person name="Zheng Z."/>
            <person name="Sun M."/>
        </authorList>
    </citation>
    <scope>NUCLEOTIDE SEQUENCE [LARGE SCALE GENOMIC DNA]</scope>
    <source>
        <strain evidence="4 5">G25-74</strain>
    </source>
</reference>
<accession>A0A177ZQ23</accession>
<sequence length="199" mass="23283">MKILNLYAGIGGNRKLWGDEHEITAVEMDENIATVYQDHFPNDKVVVGDAHQYLLEHHKEFDFIWASPPCQSHSSFRQNIGVRYRGVQPVYPDMKLYQEIIFLQNNFEGQYVVENVRPYYPPLIKPSFELDRHLFWSNIEVEPKKFDRPKIRSAQIPELQRFLGYDLSGYKLPNKRQVLRNCVQPLVGQYILDCAAVIA</sequence>
<dbReference type="PATRIC" id="fig|217031.6.peg.2769"/>
<organism evidence="4 5">
    <name type="scientific">Lederbergia galactosidilytica</name>
    <dbReference type="NCBI Taxonomy" id="217031"/>
    <lineage>
        <taxon>Bacteria</taxon>
        <taxon>Bacillati</taxon>
        <taxon>Bacillota</taxon>
        <taxon>Bacilli</taxon>
        <taxon>Bacillales</taxon>
        <taxon>Bacillaceae</taxon>
        <taxon>Lederbergia</taxon>
    </lineage>
</organism>
<dbReference type="InterPro" id="IPR029063">
    <property type="entry name" value="SAM-dependent_MTases_sf"/>
</dbReference>
<dbReference type="AlphaFoldDB" id="A0A177ZQ23"/>
<keyword evidence="2" id="KW-0808">Transferase</keyword>
<gene>
    <name evidence="4" type="ORF">ABB05_12880</name>
</gene>
<dbReference type="RefSeq" id="WP_064468264.1">
    <property type="nucleotide sequence ID" value="NZ_LDJR01000052.1"/>
</dbReference>
<dbReference type="STRING" id="217031.ABB05_12880"/>
<dbReference type="SUPFAM" id="SSF53335">
    <property type="entry name" value="S-adenosyl-L-methionine-dependent methyltransferases"/>
    <property type="match status" value="1"/>
</dbReference>
<comment type="caution">
    <text evidence="4">The sequence shown here is derived from an EMBL/GenBank/DDBJ whole genome shotgun (WGS) entry which is preliminary data.</text>
</comment>
<evidence type="ECO:0000313" key="4">
    <source>
        <dbReference type="EMBL" id="OAK70072.1"/>
    </source>
</evidence>
<dbReference type="GO" id="GO:0032259">
    <property type="term" value="P:methylation"/>
    <property type="evidence" value="ECO:0007669"/>
    <property type="project" value="UniProtKB-KW"/>
</dbReference>
<proteinExistence type="predicted"/>
<dbReference type="Pfam" id="PF00145">
    <property type="entry name" value="DNA_methylase"/>
    <property type="match status" value="1"/>
</dbReference>
<protein>
    <submittedName>
        <fullName evidence="4">Uncharacterized protein</fullName>
    </submittedName>
</protein>
<name>A0A177ZQ23_9BACI</name>
<dbReference type="GO" id="GO:0008168">
    <property type="term" value="F:methyltransferase activity"/>
    <property type="evidence" value="ECO:0007669"/>
    <property type="project" value="UniProtKB-KW"/>
</dbReference>
<dbReference type="Gene3D" id="3.40.50.150">
    <property type="entry name" value="Vaccinia Virus protein VP39"/>
    <property type="match status" value="1"/>
</dbReference>